<dbReference type="Proteomes" id="UP000634134">
    <property type="component" value="Unassembled WGS sequence"/>
</dbReference>
<dbReference type="PANTHER" id="PTHR42756">
    <property type="entry name" value="TRANSCRIPTIONAL REGULATOR, MARR"/>
    <property type="match status" value="1"/>
</dbReference>
<dbReference type="SUPFAM" id="SSF46785">
    <property type="entry name" value="Winged helix' DNA-binding domain"/>
    <property type="match status" value="1"/>
</dbReference>
<evidence type="ECO:0000256" key="2">
    <source>
        <dbReference type="ARBA" id="ARBA00023125"/>
    </source>
</evidence>
<dbReference type="InterPro" id="IPR000835">
    <property type="entry name" value="HTH_MarR-typ"/>
</dbReference>
<dbReference type="InterPro" id="IPR036390">
    <property type="entry name" value="WH_DNA-bd_sf"/>
</dbReference>
<dbReference type="RefSeq" id="WP_194120270.1">
    <property type="nucleotide sequence ID" value="NZ_JACYGY010000001.1"/>
</dbReference>
<proteinExistence type="predicted"/>
<name>A0ABR9W975_9BACT</name>
<evidence type="ECO:0000259" key="4">
    <source>
        <dbReference type="PROSITE" id="PS50995"/>
    </source>
</evidence>
<dbReference type="SMART" id="SM00347">
    <property type="entry name" value="HTH_MARR"/>
    <property type="match status" value="1"/>
</dbReference>
<keyword evidence="6" id="KW-1185">Reference proteome</keyword>
<organism evidence="5 6">
    <name type="scientific">Dyadobacter subterraneus</name>
    <dbReference type="NCBI Taxonomy" id="2773304"/>
    <lineage>
        <taxon>Bacteria</taxon>
        <taxon>Pseudomonadati</taxon>
        <taxon>Bacteroidota</taxon>
        <taxon>Cytophagia</taxon>
        <taxon>Cytophagales</taxon>
        <taxon>Spirosomataceae</taxon>
        <taxon>Dyadobacter</taxon>
    </lineage>
</organism>
<evidence type="ECO:0000313" key="6">
    <source>
        <dbReference type="Proteomes" id="UP000634134"/>
    </source>
</evidence>
<dbReference type="InterPro" id="IPR036388">
    <property type="entry name" value="WH-like_DNA-bd_sf"/>
</dbReference>
<dbReference type="PANTHER" id="PTHR42756:SF1">
    <property type="entry name" value="TRANSCRIPTIONAL REPRESSOR OF EMRAB OPERON"/>
    <property type="match status" value="1"/>
</dbReference>
<protein>
    <submittedName>
        <fullName evidence="5">MarR family transcriptional regulator</fullName>
    </submittedName>
</protein>
<comment type="caution">
    <text evidence="5">The sequence shown here is derived from an EMBL/GenBank/DDBJ whole genome shotgun (WGS) entry which is preliminary data.</text>
</comment>
<evidence type="ECO:0000256" key="3">
    <source>
        <dbReference type="ARBA" id="ARBA00023163"/>
    </source>
</evidence>
<dbReference type="EMBL" id="JACYGY010000001">
    <property type="protein sequence ID" value="MBE9462038.1"/>
    <property type="molecule type" value="Genomic_DNA"/>
</dbReference>
<dbReference type="Pfam" id="PF12802">
    <property type="entry name" value="MarR_2"/>
    <property type="match status" value="1"/>
</dbReference>
<evidence type="ECO:0000313" key="5">
    <source>
        <dbReference type="EMBL" id="MBE9462038.1"/>
    </source>
</evidence>
<accession>A0ABR9W975</accession>
<evidence type="ECO:0000256" key="1">
    <source>
        <dbReference type="ARBA" id="ARBA00023015"/>
    </source>
</evidence>
<dbReference type="Gene3D" id="1.10.10.10">
    <property type="entry name" value="Winged helix-like DNA-binding domain superfamily/Winged helix DNA-binding domain"/>
    <property type="match status" value="1"/>
</dbReference>
<gene>
    <name evidence="5" type="ORF">IEE83_09105</name>
</gene>
<sequence>MNSDFIKDLGYKALDSRLKRISDRISHDVRRFYKELGIDIEPNWYLIFMLLQNAEEIPIAAIAECLGYTHPSVAIIVKKMAEKGYLHVKKDSEDKRKQMVSLSDKAMKMLPQLEQIWQSCERAILKMLADDLGILHYLDSIDMELKNKSFNNRFKEEFLKTNIK</sequence>
<reference evidence="6" key="1">
    <citation type="submission" date="2023-07" db="EMBL/GenBank/DDBJ databases">
        <title>Dyadobacter sp. nov 'subterranea' isolated from contaminted grondwater.</title>
        <authorList>
            <person name="Szabo I."/>
            <person name="Al-Omari J."/>
            <person name="Szerdahelyi S.G."/>
            <person name="Rado J."/>
        </authorList>
    </citation>
    <scope>NUCLEOTIDE SEQUENCE [LARGE SCALE GENOMIC DNA]</scope>
    <source>
        <strain evidence="6">UP-52</strain>
    </source>
</reference>
<keyword evidence="2" id="KW-0238">DNA-binding</keyword>
<keyword evidence="1" id="KW-0805">Transcription regulation</keyword>
<feature type="domain" description="HTH marR-type" evidence="4">
    <location>
        <begin position="11"/>
        <end position="147"/>
    </location>
</feature>
<keyword evidence="3" id="KW-0804">Transcription</keyword>
<dbReference type="PROSITE" id="PS50995">
    <property type="entry name" value="HTH_MARR_2"/>
    <property type="match status" value="1"/>
</dbReference>